<feature type="region of interest" description="Disordered" evidence="1">
    <location>
        <begin position="422"/>
        <end position="487"/>
    </location>
</feature>
<protein>
    <recommendedName>
        <fullName evidence="4">F-box domain-containing protein</fullName>
    </recommendedName>
</protein>
<keyword evidence="3" id="KW-1185">Reference proteome</keyword>
<gene>
    <name evidence="2" type="ORF">NLJ89_g3830</name>
</gene>
<evidence type="ECO:0008006" key="4">
    <source>
        <dbReference type="Google" id="ProtNLM"/>
    </source>
</evidence>
<dbReference type="AlphaFoldDB" id="A0A9W8KAI8"/>
<organism evidence="2 3">
    <name type="scientific">Agrocybe chaxingu</name>
    <dbReference type="NCBI Taxonomy" id="84603"/>
    <lineage>
        <taxon>Eukaryota</taxon>
        <taxon>Fungi</taxon>
        <taxon>Dikarya</taxon>
        <taxon>Basidiomycota</taxon>
        <taxon>Agaricomycotina</taxon>
        <taxon>Agaricomycetes</taxon>
        <taxon>Agaricomycetidae</taxon>
        <taxon>Agaricales</taxon>
        <taxon>Agaricineae</taxon>
        <taxon>Strophariaceae</taxon>
        <taxon>Agrocybe</taxon>
    </lineage>
</organism>
<proteinExistence type="predicted"/>
<sequence>MGEPALRARASLQSLAQELVDAIIDEIAAPTVGHLIQFGREPEIATLKHCALVNRRWRRQSQRHLFHRIDITSLLFRPEGNYSDEKIFRTKPAGWKRLNEIFKENQILPTYVRRLGLWVDPKHLPWFKGDLSNVFLEIMQAIAKAGKLREMVLSSDAMHRYKVNYPCLPASIIARVWDPYVAPFVQRVEIFRWSIPIELLVKCRRLEEIDFKYASLSTDGRQAGEINIGFAQPIRALSYAHSSRAVEKLLAQPNAPLGSLCSLELNTDSRYLLRQAFSVIDASKDSLEHLSLKSSKKKNGSLMFWELVDLSDLVWPCPLLALRVLDVDIVCNSPQRHHPHRSLEAVSTLLDSTSTQFEELRLTLYVGYYERMCPRELLDCLNWESLEGALLRKSTDRRIEVSITVVYYWNTVDRDGEGVYANEEAEVSEDEEEPETELDPDQRKYDEEEEEEEEDEQDEEQQQEEDKEQEVSNDDEEGKRSSDEEEKLWLDHRKSRVRYREGQGLPPTSDQHRSDEELLKKGAKFRDGYKRLCGLVLARIVNEKLAGSRERVHLRLHYYLDIDKVEKEYDDGG</sequence>
<feature type="compositionally biased region" description="Acidic residues" evidence="1">
    <location>
        <begin position="447"/>
        <end position="476"/>
    </location>
</feature>
<dbReference type="OrthoDB" id="2745898at2759"/>
<reference evidence="2" key="1">
    <citation type="submission" date="2022-07" db="EMBL/GenBank/DDBJ databases">
        <title>Genome Sequence of Agrocybe chaxingu.</title>
        <authorList>
            <person name="Buettner E."/>
        </authorList>
    </citation>
    <scope>NUCLEOTIDE SEQUENCE</scope>
    <source>
        <strain evidence="2">MP-N11</strain>
    </source>
</reference>
<feature type="compositionally biased region" description="Basic and acidic residues" evidence="1">
    <location>
        <begin position="477"/>
        <end position="487"/>
    </location>
</feature>
<evidence type="ECO:0000313" key="3">
    <source>
        <dbReference type="Proteomes" id="UP001148786"/>
    </source>
</evidence>
<accession>A0A9W8KAI8</accession>
<name>A0A9W8KAI8_9AGAR</name>
<evidence type="ECO:0000313" key="2">
    <source>
        <dbReference type="EMBL" id="KAJ3511911.1"/>
    </source>
</evidence>
<dbReference type="Proteomes" id="UP001148786">
    <property type="component" value="Unassembled WGS sequence"/>
</dbReference>
<evidence type="ECO:0000256" key="1">
    <source>
        <dbReference type="SAM" id="MobiDB-lite"/>
    </source>
</evidence>
<dbReference type="EMBL" id="JANKHO010000295">
    <property type="protein sequence ID" value="KAJ3511911.1"/>
    <property type="molecule type" value="Genomic_DNA"/>
</dbReference>
<comment type="caution">
    <text evidence="2">The sequence shown here is derived from an EMBL/GenBank/DDBJ whole genome shotgun (WGS) entry which is preliminary data.</text>
</comment>
<feature type="compositionally biased region" description="Acidic residues" evidence="1">
    <location>
        <begin position="423"/>
        <end position="439"/>
    </location>
</feature>